<keyword evidence="10" id="KW-0406">Ion transport</keyword>
<dbReference type="CDD" id="cd13137">
    <property type="entry name" value="MATE_NorM_like"/>
    <property type="match status" value="1"/>
</dbReference>
<feature type="transmembrane region" description="Helical" evidence="13">
    <location>
        <begin position="102"/>
        <end position="119"/>
    </location>
</feature>
<dbReference type="InterPro" id="IPR050222">
    <property type="entry name" value="MATE_MdtK"/>
</dbReference>
<evidence type="ECO:0000256" key="7">
    <source>
        <dbReference type="ARBA" id="ARBA00022475"/>
    </source>
</evidence>
<dbReference type="RefSeq" id="WP_380146733.1">
    <property type="nucleotide sequence ID" value="NZ_JBHUOR010000018.1"/>
</dbReference>
<comment type="function">
    <text evidence="1">Multidrug efflux pump.</text>
</comment>
<dbReference type="InterPro" id="IPR002528">
    <property type="entry name" value="MATE_fam"/>
</dbReference>
<dbReference type="PANTHER" id="PTHR43298:SF2">
    <property type="entry name" value="FMN_FAD EXPORTER YEEO-RELATED"/>
    <property type="match status" value="1"/>
</dbReference>
<feature type="transmembrane region" description="Helical" evidence="13">
    <location>
        <begin position="257"/>
        <end position="277"/>
    </location>
</feature>
<keyword evidence="11 13" id="KW-0472">Membrane</keyword>
<protein>
    <recommendedName>
        <fullName evidence="4">Probable multidrug resistance protein NorM</fullName>
    </recommendedName>
    <alternativeName>
        <fullName evidence="12">Multidrug-efflux transporter</fullName>
    </alternativeName>
</protein>
<feature type="transmembrane region" description="Helical" evidence="13">
    <location>
        <begin position="139"/>
        <end position="160"/>
    </location>
</feature>
<feature type="transmembrane region" description="Helical" evidence="13">
    <location>
        <begin position="388"/>
        <end position="408"/>
    </location>
</feature>
<comment type="subcellular location">
    <subcellularLocation>
        <location evidence="2">Cell membrane</location>
        <topology evidence="2">Multi-pass membrane protein</topology>
    </subcellularLocation>
</comment>
<evidence type="ECO:0000256" key="1">
    <source>
        <dbReference type="ARBA" id="ARBA00003408"/>
    </source>
</evidence>
<sequence>MMEKLQLEQYNTRKKKLRAILVMGIPAMFENILQTLVGFVDTLFVSKVSLDAVTAVSIANAIIAIYMAIFMAIGVGASSLIARYLGADNISKARQTARQSTILALVSGIFFGLATQFFAEHMLRVMGAGEAIVELGAVYLRIVGIPAFFISLTMVLASVIRATGNTTTPLKISFILNIIHIGLDYIFIIVLDGGVAGAAYATVFIRIVNSIWLYQAVQKTALRFSWRSPNDATLLQQLLALATPAALERLIMRVGQVVYFGLIIKIGADTYAAHMIAENIEAFTFMPRYGMAVVATTFVGASIGAKRMKEAFEYGVLSTVVTIVVMSVLGVLMFIFCPWMARWFTDDPVVIDQIVTALRIDAFAQPAVAMSFVLAGALQGAGDTKTPMYATAVGMWGLRIVGVYVLGITLDMGIAGVWLALLIDLYVRSIFLWFQFRRKTLRGI</sequence>
<evidence type="ECO:0000256" key="10">
    <source>
        <dbReference type="ARBA" id="ARBA00023065"/>
    </source>
</evidence>
<keyword evidence="15" id="KW-1185">Reference proteome</keyword>
<feature type="transmembrane region" description="Helical" evidence="13">
    <location>
        <begin position="414"/>
        <end position="434"/>
    </location>
</feature>
<accession>A0ABW5XXL1</accession>
<dbReference type="NCBIfam" id="TIGR00797">
    <property type="entry name" value="matE"/>
    <property type="match status" value="1"/>
</dbReference>
<evidence type="ECO:0000256" key="9">
    <source>
        <dbReference type="ARBA" id="ARBA00022989"/>
    </source>
</evidence>
<evidence type="ECO:0000256" key="5">
    <source>
        <dbReference type="ARBA" id="ARBA00022448"/>
    </source>
</evidence>
<evidence type="ECO:0000313" key="15">
    <source>
        <dbReference type="Proteomes" id="UP001597568"/>
    </source>
</evidence>
<dbReference type="EMBL" id="JBHUOR010000018">
    <property type="protein sequence ID" value="MFD2867436.1"/>
    <property type="molecule type" value="Genomic_DNA"/>
</dbReference>
<name>A0ABW5XXL1_9BACL</name>
<dbReference type="InterPro" id="IPR048279">
    <property type="entry name" value="MdtK-like"/>
</dbReference>
<feature type="transmembrane region" description="Helical" evidence="13">
    <location>
        <begin position="362"/>
        <end position="381"/>
    </location>
</feature>
<comment type="similarity">
    <text evidence="3">Belongs to the multi antimicrobial extrusion (MATE) (TC 2.A.66.1) family.</text>
</comment>
<keyword evidence="8 13" id="KW-0812">Transmembrane</keyword>
<evidence type="ECO:0000256" key="8">
    <source>
        <dbReference type="ARBA" id="ARBA00022692"/>
    </source>
</evidence>
<keyword evidence="5" id="KW-0813">Transport</keyword>
<evidence type="ECO:0000256" key="11">
    <source>
        <dbReference type="ARBA" id="ARBA00023136"/>
    </source>
</evidence>
<evidence type="ECO:0000256" key="3">
    <source>
        <dbReference type="ARBA" id="ARBA00010199"/>
    </source>
</evidence>
<evidence type="ECO:0000256" key="2">
    <source>
        <dbReference type="ARBA" id="ARBA00004651"/>
    </source>
</evidence>
<evidence type="ECO:0000256" key="4">
    <source>
        <dbReference type="ARBA" id="ARBA00020268"/>
    </source>
</evidence>
<feature type="transmembrane region" description="Helical" evidence="13">
    <location>
        <begin position="289"/>
        <end position="305"/>
    </location>
</feature>
<feature type="transmembrane region" description="Helical" evidence="13">
    <location>
        <begin position="172"/>
        <end position="191"/>
    </location>
</feature>
<dbReference type="PANTHER" id="PTHR43298">
    <property type="entry name" value="MULTIDRUG RESISTANCE PROTEIN NORM-RELATED"/>
    <property type="match status" value="1"/>
</dbReference>
<keyword evidence="6" id="KW-0050">Antiport</keyword>
<evidence type="ECO:0000256" key="13">
    <source>
        <dbReference type="SAM" id="Phobius"/>
    </source>
</evidence>
<keyword evidence="9 13" id="KW-1133">Transmembrane helix</keyword>
<feature type="transmembrane region" description="Helical" evidence="13">
    <location>
        <begin position="52"/>
        <end position="81"/>
    </location>
</feature>
<dbReference type="Proteomes" id="UP001597568">
    <property type="component" value="Unassembled WGS sequence"/>
</dbReference>
<gene>
    <name evidence="14" type="ORF">ACFSY7_02830</name>
</gene>
<proteinExistence type="inferred from homology"/>
<feature type="transmembrane region" description="Helical" evidence="13">
    <location>
        <begin position="317"/>
        <end position="342"/>
    </location>
</feature>
<dbReference type="PIRSF" id="PIRSF006603">
    <property type="entry name" value="DinF"/>
    <property type="match status" value="1"/>
</dbReference>
<evidence type="ECO:0000313" key="14">
    <source>
        <dbReference type="EMBL" id="MFD2867436.1"/>
    </source>
</evidence>
<keyword evidence="7" id="KW-1003">Cell membrane</keyword>
<evidence type="ECO:0000256" key="12">
    <source>
        <dbReference type="ARBA" id="ARBA00031636"/>
    </source>
</evidence>
<comment type="caution">
    <text evidence="14">The sequence shown here is derived from an EMBL/GenBank/DDBJ whole genome shotgun (WGS) entry which is preliminary data.</text>
</comment>
<reference evidence="15" key="1">
    <citation type="journal article" date="2019" name="Int. J. Syst. Evol. Microbiol.">
        <title>The Global Catalogue of Microorganisms (GCM) 10K type strain sequencing project: providing services to taxonomists for standard genome sequencing and annotation.</title>
        <authorList>
            <consortium name="The Broad Institute Genomics Platform"/>
            <consortium name="The Broad Institute Genome Sequencing Center for Infectious Disease"/>
            <person name="Wu L."/>
            <person name="Ma J."/>
        </authorList>
    </citation>
    <scope>NUCLEOTIDE SEQUENCE [LARGE SCALE GENOMIC DNA]</scope>
    <source>
        <strain evidence="15">KCTC 33522</strain>
    </source>
</reference>
<feature type="transmembrane region" description="Helical" evidence="13">
    <location>
        <begin position="197"/>
        <end position="217"/>
    </location>
</feature>
<feature type="transmembrane region" description="Helical" evidence="13">
    <location>
        <begin position="20"/>
        <end position="40"/>
    </location>
</feature>
<evidence type="ECO:0000256" key="6">
    <source>
        <dbReference type="ARBA" id="ARBA00022449"/>
    </source>
</evidence>
<organism evidence="14 15">
    <name type="scientific">Kurthia populi</name>
    <dbReference type="NCBI Taxonomy" id="1562132"/>
    <lineage>
        <taxon>Bacteria</taxon>
        <taxon>Bacillati</taxon>
        <taxon>Bacillota</taxon>
        <taxon>Bacilli</taxon>
        <taxon>Bacillales</taxon>
        <taxon>Caryophanaceae</taxon>
        <taxon>Kurthia</taxon>
    </lineage>
</organism>
<dbReference type="Pfam" id="PF01554">
    <property type="entry name" value="MatE"/>
    <property type="match status" value="2"/>
</dbReference>